<evidence type="ECO:0008006" key="3">
    <source>
        <dbReference type="Google" id="ProtNLM"/>
    </source>
</evidence>
<dbReference type="AlphaFoldDB" id="C6BRN2"/>
<dbReference type="KEGG" id="dsa:Desal_1410"/>
<evidence type="ECO:0000313" key="2">
    <source>
        <dbReference type="Proteomes" id="UP000002601"/>
    </source>
</evidence>
<dbReference type="eggNOG" id="ENOG5030XXI">
    <property type="taxonomic scope" value="Bacteria"/>
</dbReference>
<evidence type="ECO:0000313" key="1">
    <source>
        <dbReference type="EMBL" id="ACS79472.1"/>
    </source>
</evidence>
<dbReference type="OrthoDB" id="8387556at2"/>
<keyword evidence="2" id="KW-1185">Reference proteome</keyword>
<dbReference type="RefSeq" id="WP_015851290.1">
    <property type="nucleotide sequence ID" value="NC_012881.1"/>
</dbReference>
<dbReference type="Pfam" id="PF16162">
    <property type="entry name" value="KwaB"/>
    <property type="match status" value="1"/>
</dbReference>
<proteinExistence type="predicted"/>
<dbReference type="EMBL" id="CP001649">
    <property type="protein sequence ID" value="ACS79472.1"/>
    <property type="molecule type" value="Genomic_DNA"/>
</dbReference>
<reference evidence="1 2" key="1">
    <citation type="submission" date="2009-06" db="EMBL/GenBank/DDBJ databases">
        <title>Complete sequence of Desulfovibrio salexigens DSM 2638.</title>
        <authorList>
            <consortium name="US DOE Joint Genome Institute"/>
            <person name="Lucas S."/>
            <person name="Copeland A."/>
            <person name="Lapidus A."/>
            <person name="Glavina del Rio T."/>
            <person name="Tice H."/>
            <person name="Bruce D."/>
            <person name="Goodwin L."/>
            <person name="Pitluck S."/>
            <person name="Munk A.C."/>
            <person name="Brettin T."/>
            <person name="Detter J.C."/>
            <person name="Han C."/>
            <person name="Tapia R."/>
            <person name="Larimer F."/>
            <person name="Land M."/>
            <person name="Hauser L."/>
            <person name="Kyrpides N."/>
            <person name="Anderson I."/>
            <person name="Wall J.D."/>
            <person name="Arkin A.P."/>
            <person name="Dehal P."/>
            <person name="Chivian D."/>
            <person name="Giles B."/>
            <person name="Hazen T.C."/>
        </authorList>
    </citation>
    <scope>NUCLEOTIDE SEQUENCE [LARGE SCALE GENOMIC DNA]</scope>
    <source>
        <strain evidence="2">ATCC 14822 / DSM 2638 / NCIMB 8403 / VKM B-1763</strain>
    </source>
</reference>
<sequence length="304" mass="34528">MHLETLKDAVENADTHSLWRYKISYSGGRQDRAKPVVMETKGKQSPANFFNQALSESVSSLGEALNYSVECVPGDGQCMFQSTTSKASLRIKSTNIPIAQNSISDLKDLQNTKYYCVKFKIKSGFIHAFKWIGATWSTKNTSYASMFINEGSLKQLEEDHSFRVTKNFDVIVMDNIEYIINFNPYSQIFDYKENLLEVADSAYTELIDLGVLTSSEKIKKYVGNNSMRLKRLSEVVAKGFYAQEKFMKNLKANNKELKFNFKFVGDKIEPEENKISELLTALGDRRLTSMNSGLMYDANSTQQV</sequence>
<dbReference type="Proteomes" id="UP000002601">
    <property type="component" value="Chromosome"/>
</dbReference>
<dbReference type="InterPro" id="IPR032359">
    <property type="entry name" value="KwaB-like"/>
</dbReference>
<organism evidence="1 2">
    <name type="scientific">Maridesulfovibrio salexigens (strain ATCC 14822 / DSM 2638 / NCIMB 8403 / VKM B-1763)</name>
    <name type="common">Desulfovibrio salexigens</name>
    <dbReference type="NCBI Taxonomy" id="526222"/>
    <lineage>
        <taxon>Bacteria</taxon>
        <taxon>Pseudomonadati</taxon>
        <taxon>Thermodesulfobacteriota</taxon>
        <taxon>Desulfovibrionia</taxon>
        <taxon>Desulfovibrionales</taxon>
        <taxon>Desulfovibrionaceae</taxon>
        <taxon>Maridesulfovibrio</taxon>
    </lineage>
</organism>
<name>C6BRN2_MARSD</name>
<gene>
    <name evidence="1" type="ordered locus">Desal_1410</name>
</gene>
<dbReference type="HOGENOM" id="CLU_914389_0_0_7"/>
<accession>C6BRN2</accession>
<protein>
    <recommendedName>
        <fullName evidence="3">DUF4868 domain-containing protein</fullName>
    </recommendedName>
</protein>
<dbReference type="STRING" id="526222.Desal_1410"/>